<name>A0A2P2QTS6_RHIMU</name>
<evidence type="ECO:0000313" key="1">
    <source>
        <dbReference type="EMBL" id="MBX70386.1"/>
    </source>
</evidence>
<reference evidence="1" key="1">
    <citation type="submission" date="2018-02" db="EMBL/GenBank/DDBJ databases">
        <title>Rhizophora mucronata_Transcriptome.</title>
        <authorList>
            <person name="Meera S.P."/>
            <person name="Sreeshan A."/>
            <person name="Augustine A."/>
        </authorList>
    </citation>
    <scope>NUCLEOTIDE SEQUENCE</scope>
    <source>
        <tissue evidence="1">Leaf</tissue>
    </source>
</reference>
<accession>A0A2P2QTS6</accession>
<dbReference type="EMBL" id="GGEC01089902">
    <property type="protein sequence ID" value="MBX70386.1"/>
    <property type="molecule type" value="Transcribed_RNA"/>
</dbReference>
<organism evidence="1">
    <name type="scientific">Rhizophora mucronata</name>
    <name type="common">Asiatic mangrove</name>
    <dbReference type="NCBI Taxonomy" id="61149"/>
    <lineage>
        <taxon>Eukaryota</taxon>
        <taxon>Viridiplantae</taxon>
        <taxon>Streptophyta</taxon>
        <taxon>Embryophyta</taxon>
        <taxon>Tracheophyta</taxon>
        <taxon>Spermatophyta</taxon>
        <taxon>Magnoliopsida</taxon>
        <taxon>eudicotyledons</taxon>
        <taxon>Gunneridae</taxon>
        <taxon>Pentapetalae</taxon>
        <taxon>rosids</taxon>
        <taxon>fabids</taxon>
        <taxon>Malpighiales</taxon>
        <taxon>Rhizophoraceae</taxon>
        <taxon>Rhizophora</taxon>
    </lineage>
</organism>
<proteinExistence type="predicted"/>
<dbReference type="AlphaFoldDB" id="A0A2P2QTS6"/>
<protein>
    <submittedName>
        <fullName evidence="1">Uncharacterized protein</fullName>
    </submittedName>
</protein>
<sequence length="25" mass="3027">MRTIQHLIFRTFFHILANSSLTCYL</sequence>